<gene>
    <name evidence="3" type="ORF">HOP12_07040</name>
</gene>
<dbReference type="EMBL" id="JABFRW010000078">
    <property type="protein sequence ID" value="NOT33909.1"/>
    <property type="molecule type" value="Genomic_DNA"/>
</dbReference>
<feature type="chain" id="PRO_5032553941" evidence="2">
    <location>
        <begin position="30"/>
        <end position="736"/>
    </location>
</feature>
<evidence type="ECO:0000313" key="3">
    <source>
        <dbReference type="EMBL" id="NOT33909.1"/>
    </source>
</evidence>
<dbReference type="Proteomes" id="UP000580839">
    <property type="component" value="Unassembled WGS sequence"/>
</dbReference>
<feature type="coiled-coil region" evidence="1">
    <location>
        <begin position="371"/>
        <end position="440"/>
    </location>
</feature>
<sequence length="736" mass="80156">MKPQSIGTSLRALVLAVLAVAVAAPQASAQQILLDKLVKAGELTLFPDLNNPSLFYYVPDKVRLATDANGTPQFSFLRYVENVRSGADQAEAREGDGGGIVHALVTLGVSDEQRSAALRELQRTHPGATIQGPILFKSGRFGLVSAFADPKGNLTKQVVGLGNAPLLDGEKAAVSIQLTKLGSKILWESFNMPAPDVSFHFEMDMSGYRSPKRATIDADWSKVYEHKAFNGAIATNMLAAEVSAAYDDLRSTSAIKVTQIGEDEKMNQIVEAAYKMIQERMFEPTGGTGTPSLTDLSSMGHGSQPSLLDRATTRLKEAQAATEAENVRTRAENKDIAGRNDKARLEQGKVAGATFNSQLAEQTAIDAESEAVIAKRRAKVAAEELANAKAEPAGDDVLDKAAKADPAELQKQVVALQKAADEAQARATKLRADANKLRGDAALATATAAPTEASKSEKAAPTLSIMASLQIKKVKQTGTFHFDMNKYTPENLTLPFDENIGDLRRLKNDASHFRQVNLDDPLFKQRELVAMVDGVSAQDFGQFVNFVSVQMRKKHASGEETNDEVRVDRNNFNKEGNNFKLLYGWKGDDDRRRWMEYEVQSTWSFFGGKSVVEPWRKANAGAINLAPPIRRRTVMLDGNVETLQQSEVRAVTVKLYYDVAGSEQSKQVTLNVAKGQIAEKLELLAPPDHTQYAYEITWQLKGNRSVSSPRQTTVSDILYVDELPATSASGALPASR</sequence>
<keyword evidence="1" id="KW-0175">Coiled coil</keyword>
<evidence type="ECO:0000313" key="4">
    <source>
        <dbReference type="Proteomes" id="UP000580839"/>
    </source>
</evidence>
<feature type="signal peptide" evidence="2">
    <location>
        <begin position="1"/>
        <end position="29"/>
    </location>
</feature>
<reference evidence="3 4" key="1">
    <citation type="submission" date="2020-04" db="EMBL/GenBank/DDBJ databases">
        <title>Metagenomic profiling of ammonia- and methane-oxidizing microorganisms in a Dutch drinking water treatment plant.</title>
        <authorList>
            <person name="Poghosyan L."/>
            <person name="Leucker S."/>
        </authorList>
    </citation>
    <scope>NUCLEOTIDE SEQUENCE [LARGE SCALE GENOMIC DNA]</scope>
    <source>
        <strain evidence="3">S-RSF-IL-03</strain>
    </source>
</reference>
<evidence type="ECO:0000256" key="1">
    <source>
        <dbReference type="SAM" id="Coils"/>
    </source>
</evidence>
<keyword evidence="2" id="KW-0732">Signal</keyword>
<organism evidence="3 4">
    <name type="scientific">Eiseniibacteriota bacterium</name>
    <dbReference type="NCBI Taxonomy" id="2212470"/>
    <lineage>
        <taxon>Bacteria</taxon>
        <taxon>Candidatus Eiseniibacteriota</taxon>
    </lineage>
</organism>
<evidence type="ECO:0000256" key="2">
    <source>
        <dbReference type="SAM" id="SignalP"/>
    </source>
</evidence>
<accession>A0A849SXQ1</accession>
<comment type="caution">
    <text evidence="3">The sequence shown here is derived from an EMBL/GenBank/DDBJ whole genome shotgun (WGS) entry which is preliminary data.</text>
</comment>
<proteinExistence type="predicted"/>
<dbReference type="AlphaFoldDB" id="A0A849SXQ1"/>
<name>A0A849SXQ1_UNCEI</name>
<protein>
    <submittedName>
        <fullName evidence="3">Uncharacterized protein</fullName>
    </submittedName>
</protein>